<dbReference type="Proteomes" id="UP000801492">
    <property type="component" value="Unassembled WGS sequence"/>
</dbReference>
<accession>A0A8K0D043</accession>
<evidence type="ECO:0000313" key="1">
    <source>
        <dbReference type="EMBL" id="KAF2894726.1"/>
    </source>
</evidence>
<reference evidence="1" key="1">
    <citation type="submission" date="2019-08" db="EMBL/GenBank/DDBJ databases">
        <title>The genome of the North American firefly Photinus pyralis.</title>
        <authorList>
            <consortium name="Photinus pyralis genome working group"/>
            <person name="Fallon T.R."/>
            <person name="Sander Lower S.E."/>
            <person name="Weng J.-K."/>
        </authorList>
    </citation>
    <scope>NUCLEOTIDE SEQUENCE</scope>
    <source>
        <strain evidence="1">TRF0915ILg1</strain>
        <tissue evidence="1">Whole body</tissue>
    </source>
</reference>
<organism evidence="1 2">
    <name type="scientific">Ignelater luminosus</name>
    <name type="common">Cucubano</name>
    <name type="synonym">Pyrophorus luminosus</name>
    <dbReference type="NCBI Taxonomy" id="2038154"/>
    <lineage>
        <taxon>Eukaryota</taxon>
        <taxon>Metazoa</taxon>
        <taxon>Ecdysozoa</taxon>
        <taxon>Arthropoda</taxon>
        <taxon>Hexapoda</taxon>
        <taxon>Insecta</taxon>
        <taxon>Pterygota</taxon>
        <taxon>Neoptera</taxon>
        <taxon>Endopterygota</taxon>
        <taxon>Coleoptera</taxon>
        <taxon>Polyphaga</taxon>
        <taxon>Elateriformia</taxon>
        <taxon>Elateroidea</taxon>
        <taxon>Elateridae</taxon>
        <taxon>Agrypninae</taxon>
        <taxon>Pyrophorini</taxon>
        <taxon>Ignelater</taxon>
    </lineage>
</organism>
<dbReference type="AlphaFoldDB" id="A0A8K0D043"/>
<comment type="caution">
    <text evidence="1">The sequence shown here is derived from an EMBL/GenBank/DDBJ whole genome shotgun (WGS) entry which is preliminary data.</text>
</comment>
<gene>
    <name evidence="1" type="ORF">ILUMI_11450</name>
</gene>
<keyword evidence="2" id="KW-1185">Reference proteome</keyword>
<evidence type="ECO:0000313" key="2">
    <source>
        <dbReference type="Proteomes" id="UP000801492"/>
    </source>
</evidence>
<dbReference type="OrthoDB" id="6381026at2759"/>
<name>A0A8K0D043_IGNLU</name>
<protein>
    <submittedName>
        <fullName evidence="1">Uncharacterized protein</fullName>
    </submittedName>
</protein>
<proteinExistence type="predicted"/>
<sequence length="134" mass="15648">MEKSRENVPNNQQQAAGNGQGRDLVIKKVINGEQGTWHEIKEQTGKILQHINVNINMKAEVDELRRIAKHKAGRYRSILLKLTPVNKNLQILKETKALRGTDIWIEEDYTKHILEEKKLLIPELKETRKKDHKR</sequence>
<dbReference type="EMBL" id="VTPC01006727">
    <property type="protein sequence ID" value="KAF2894726.1"/>
    <property type="molecule type" value="Genomic_DNA"/>
</dbReference>